<dbReference type="GO" id="GO:0005524">
    <property type="term" value="F:ATP binding"/>
    <property type="evidence" value="ECO:0007669"/>
    <property type="project" value="UniProtKB-KW"/>
</dbReference>
<keyword evidence="8" id="KW-0472">Membrane</keyword>
<evidence type="ECO:0000256" key="6">
    <source>
        <dbReference type="RuleBase" id="RU003322"/>
    </source>
</evidence>
<dbReference type="GO" id="GO:0140662">
    <property type="term" value="F:ATP-dependent protein folding chaperone"/>
    <property type="evidence" value="ECO:0007669"/>
    <property type="project" value="InterPro"/>
</dbReference>
<evidence type="ECO:0000256" key="1">
    <source>
        <dbReference type="ARBA" id="ARBA00007381"/>
    </source>
</evidence>
<dbReference type="Proteomes" id="UP000553888">
    <property type="component" value="Unassembled WGS sequence"/>
</dbReference>
<dbReference type="GO" id="GO:0051301">
    <property type="term" value="P:cell division"/>
    <property type="evidence" value="ECO:0007669"/>
    <property type="project" value="UniProtKB-KW"/>
</dbReference>
<dbReference type="InterPro" id="IPR013126">
    <property type="entry name" value="Hsp_70_fam"/>
</dbReference>
<evidence type="ECO:0000313" key="11">
    <source>
        <dbReference type="Proteomes" id="UP000553888"/>
    </source>
</evidence>
<accession>A0A852Y4V5</accession>
<dbReference type="SUPFAM" id="SSF53067">
    <property type="entry name" value="Actin-like ATPase domain"/>
    <property type="match status" value="2"/>
</dbReference>
<feature type="compositionally biased region" description="Low complexity" evidence="7">
    <location>
        <begin position="432"/>
        <end position="450"/>
    </location>
</feature>
<organism evidence="10 11">
    <name type="scientific">Schumannella luteola</name>
    <dbReference type="NCBI Taxonomy" id="472059"/>
    <lineage>
        <taxon>Bacteria</taxon>
        <taxon>Bacillati</taxon>
        <taxon>Actinomycetota</taxon>
        <taxon>Actinomycetes</taxon>
        <taxon>Micrococcales</taxon>
        <taxon>Microbacteriaceae</taxon>
        <taxon>Schumannella</taxon>
    </lineage>
</organism>
<dbReference type="PRINTS" id="PR00301">
    <property type="entry name" value="HEATSHOCK70"/>
</dbReference>
<keyword evidence="8" id="KW-1133">Transmembrane helix</keyword>
<evidence type="ECO:0000256" key="2">
    <source>
        <dbReference type="ARBA" id="ARBA00022741"/>
    </source>
</evidence>
<dbReference type="Pfam" id="PF00012">
    <property type="entry name" value="HSP70"/>
    <property type="match status" value="1"/>
</dbReference>
<keyword evidence="3 6" id="KW-0067">ATP-binding</keyword>
<reference evidence="10 11" key="1">
    <citation type="submission" date="2020-07" db="EMBL/GenBank/DDBJ databases">
        <title>Sequencing the genomes of 1000 actinobacteria strains.</title>
        <authorList>
            <person name="Klenk H.-P."/>
        </authorList>
    </citation>
    <scope>NUCLEOTIDE SEQUENCE [LARGE SCALE GENOMIC DNA]</scope>
    <source>
        <strain evidence="10 11">DSM 23141</strain>
    </source>
</reference>
<evidence type="ECO:0000313" key="10">
    <source>
        <dbReference type="EMBL" id="NYG97956.1"/>
    </source>
</evidence>
<dbReference type="PROSITE" id="PS01036">
    <property type="entry name" value="HSP70_3"/>
    <property type="match status" value="1"/>
</dbReference>
<evidence type="ECO:0000256" key="5">
    <source>
        <dbReference type="ARBA" id="ARBA00023186"/>
    </source>
</evidence>
<keyword evidence="8" id="KW-0812">Transmembrane</keyword>
<dbReference type="Gene3D" id="3.90.640.10">
    <property type="entry name" value="Actin, Chain A, domain 4"/>
    <property type="match status" value="1"/>
</dbReference>
<evidence type="ECO:0000259" key="9">
    <source>
        <dbReference type="Pfam" id="PF18559"/>
    </source>
</evidence>
<dbReference type="EMBL" id="JACBZY010000001">
    <property type="protein sequence ID" value="NYG97956.1"/>
    <property type="molecule type" value="Genomic_DNA"/>
</dbReference>
<comment type="caution">
    <text evidence="10">The sequence shown here is derived from an EMBL/GenBank/DDBJ whole genome shotgun (WGS) entry which is preliminary data.</text>
</comment>
<dbReference type="InterPro" id="IPR018181">
    <property type="entry name" value="Heat_shock_70_CS"/>
</dbReference>
<feature type="domain" description="ExoP galactose-binding-like" evidence="9">
    <location>
        <begin position="518"/>
        <end position="640"/>
    </location>
</feature>
<feature type="region of interest" description="Disordered" evidence="7">
    <location>
        <begin position="432"/>
        <end position="468"/>
    </location>
</feature>
<sequence>MRYSIGVDLGTTSIAVAIGDELGTRAAQLSPLLVEPSVAFCSADGTILTGRAALLAAEGDPARLVRGFKRRVGDPTPIIVGGVGFAPEALMAAQLRDVVAQLTEQHGHPPERVVLTCPAAWGPYRREQFAHIAALSGVAVDAIVTEPVATATYVSREQRLVEGTIVAVFDLGGRTFDATVLRMGADGLEVLGSPEGVEHLGGDDFDDAVRGLLDQRAGGRISALDPGQPADAATLAAIDEACTSAKEALSVREETVVHLPFDDAVQAVTLTRADLERAIRPAVGLAIAALLRTIDSVGIDAEAVSTVILAGGSSRIPFVAEEVAAVGRPVAATHHPKFTVALGAAERARELAATSAAPAAAAAAGAGAPGVLADAAPTATSVTAAQRADVDRSLWRLTVHRGSAIVVGAALAAIIVAAIAVAAALGRAGGVEAATSGPDAARSPSSSASATHKVTASPAPSGVAKQDGTKATVASPVFTGGSSTAGLKWFVQSNDAAGVWGITPLADGVAARPNLTLTQSDAGFRAQWAKGGPAQLYAQTSGTAIDLRDIAADDGALVFDVTRNAGSAEQLEIAVHCEYPCGGSVDVTSIVNGFPPGVTQHVIIPAECFTAAGLKPGAVDTPFVALGTGDLDLTLNDIRWENLAGADSRAVRCGT</sequence>
<dbReference type="AlphaFoldDB" id="A0A852Y4V5"/>
<dbReference type="Pfam" id="PF18559">
    <property type="entry name" value="Exop_C"/>
    <property type="match status" value="1"/>
</dbReference>
<evidence type="ECO:0000256" key="7">
    <source>
        <dbReference type="SAM" id="MobiDB-lite"/>
    </source>
</evidence>
<dbReference type="Gene3D" id="3.30.420.40">
    <property type="match status" value="2"/>
</dbReference>
<keyword evidence="4" id="KW-0346">Stress response</keyword>
<proteinExistence type="inferred from homology"/>
<comment type="similarity">
    <text evidence="1 6">Belongs to the heat shock protein 70 family.</text>
</comment>
<evidence type="ECO:0000256" key="3">
    <source>
        <dbReference type="ARBA" id="ARBA00022840"/>
    </source>
</evidence>
<gene>
    <name evidence="10" type="ORF">BJ979_000582</name>
</gene>
<dbReference type="InterPro" id="IPR041443">
    <property type="entry name" value="Exop_C"/>
</dbReference>
<dbReference type="InterPro" id="IPR043129">
    <property type="entry name" value="ATPase_NBD"/>
</dbReference>
<keyword evidence="2 6" id="KW-0547">Nucleotide-binding</keyword>
<keyword evidence="11" id="KW-1185">Reference proteome</keyword>
<dbReference type="Gene3D" id="2.60.120.430">
    <property type="entry name" value="Galactose-binding lectin"/>
    <property type="match status" value="1"/>
</dbReference>
<name>A0A852Y4V5_9MICO</name>
<dbReference type="PANTHER" id="PTHR19375">
    <property type="entry name" value="HEAT SHOCK PROTEIN 70KDA"/>
    <property type="match status" value="1"/>
</dbReference>
<evidence type="ECO:0000256" key="4">
    <source>
        <dbReference type="ARBA" id="ARBA00023016"/>
    </source>
</evidence>
<keyword evidence="5" id="KW-0143">Chaperone</keyword>
<protein>
    <submittedName>
        <fullName evidence="10">Cell division ATPase FtsA</fullName>
    </submittedName>
</protein>
<evidence type="ECO:0000256" key="8">
    <source>
        <dbReference type="SAM" id="Phobius"/>
    </source>
</evidence>
<keyword evidence="10" id="KW-0131">Cell cycle</keyword>
<dbReference type="RefSeq" id="WP_179565012.1">
    <property type="nucleotide sequence ID" value="NZ_JACBZY010000001.1"/>
</dbReference>
<keyword evidence="10" id="KW-0132">Cell division</keyword>
<feature type="transmembrane region" description="Helical" evidence="8">
    <location>
        <begin position="402"/>
        <end position="425"/>
    </location>
</feature>